<proteinExistence type="predicted"/>
<dbReference type="STRING" id="675120.N1Q0A2"/>
<accession>N1Q0A2</accession>
<dbReference type="Pfam" id="PF00172">
    <property type="entry name" value="Zn_clus"/>
    <property type="match status" value="1"/>
</dbReference>
<evidence type="ECO:0000256" key="5">
    <source>
        <dbReference type="SAM" id="MobiDB-lite"/>
    </source>
</evidence>
<dbReference type="PROSITE" id="PS50048">
    <property type="entry name" value="ZN2_CY6_FUNGAL_2"/>
    <property type="match status" value="1"/>
</dbReference>
<dbReference type="GO" id="GO:0008270">
    <property type="term" value="F:zinc ion binding"/>
    <property type="evidence" value="ECO:0007669"/>
    <property type="project" value="InterPro"/>
</dbReference>
<protein>
    <recommendedName>
        <fullName evidence="6">Zn(2)-C6 fungal-type domain-containing protein</fullName>
    </recommendedName>
</protein>
<dbReference type="GO" id="GO:0003677">
    <property type="term" value="F:DNA binding"/>
    <property type="evidence" value="ECO:0007669"/>
    <property type="project" value="UniProtKB-KW"/>
</dbReference>
<evidence type="ECO:0000313" key="7">
    <source>
        <dbReference type="EMBL" id="EME48683.1"/>
    </source>
</evidence>
<dbReference type="InterPro" id="IPR036864">
    <property type="entry name" value="Zn2-C6_fun-type_DNA-bd_sf"/>
</dbReference>
<dbReference type="GO" id="GO:0000981">
    <property type="term" value="F:DNA-binding transcription factor activity, RNA polymerase II-specific"/>
    <property type="evidence" value="ECO:0007669"/>
    <property type="project" value="InterPro"/>
</dbReference>
<dbReference type="OMA" id="NTCEQIG"/>
<evidence type="ECO:0000256" key="4">
    <source>
        <dbReference type="ARBA" id="ARBA00023242"/>
    </source>
</evidence>
<reference evidence="7 8" key="2">
    <citation type="journal article" date="2012" name="PLoS Pathog.">
        <title>Diverse lifestyles and strategies of plant pathogenesis encoded in the genomes of eighteen Dothideomycetes fungi.</title>
        <authorList>
            <person name="Ohm R.A."/>
            <person name="Feau N."/>
            <person name="Henrissat B."/>
            <person name="Schoch C.L."/>
            <person name="Horwitz B.A."/>
            <person name="Barry K.W."/>
            <person name="Condon B.J."/>
            <person name="Copeland A.C."/>
            <person name="Dhillon B."/>
            <person name="Glaser F."/>
            <person name="Hesse C.N."/>
            <person name="Kosti I."/>
            <person name="LaButti K."/>
            <person name="Lindquist E.A."/>
            <person name="Lucas S."/>
            <person name="Salamov A.A."/>
            <person name="Bradshaw R.E."/>
            <person name="Ciuffetti L."/>
            <person name="Hamelin R.C."/>
            <person name="Kema G.H.J."/>
            <person name="Lawrence C."/>
            <person name="Scott J.A."/>
            <person name="Spatafora J.W."/>
            <person name="Turgeon B.G."/>
            <person name="de Wit P.J.G.M."/>
            <person name="Zhong S."/>
            <person name="Goodwin S.B."/>
            <person name="Grigoriev I.V."/>
        </authorList>
    </citation>
    <scope>NUCLEOTIDE SEQUENCE [LARGE SCALE GENOMIC DNA]</scope>
    <source>
        <strain evidence="8">NZE10 / CBS 128990</strain>
    </source>
</reference>
<gene>
    <name evidence="7" type="ORF">DOTSEDRAFT_67653</name>
</gene>
<feature type="region of interest" description="Disordered" evidence="5">
    <location>
        <begin position="66"/>
        <end position="90"/>
    </location>
</feature>
<feature type="compositionally biased region" description="Basic residues" evidence="5">
    <location>
        <begin position="66"/>
        <end position="75"/>
    </location>
</feature>
<keyword evidence="4" id="KW-0539">Nucleus</keyword>
<dbReference type="PANTHER" id="PTHR46910">
    <property type="entry name" value="TRANSCRIPTION FACTOR PDR1"/>
    <property type="match status" value="1"/>
</dbReference>
<evidence type="ECO:0000313" key="8">
    <source>
        <dbReference type="Proteomes" id="UP000016933"/>
    </source>
</evidence>
<evidence type="ECO:0000259" key="6">
    <source>
        <dbReference type="PROSITE" id="PS50048"/>
    </source>
</evidence>
<dbReference type="GO" id="GO:0005634">
    <property type="term" value="C:nucleus"/>
    <property type="evidence" value="ECO:0007669"/>
    <property type="project" value="UniProtKB-SubCell"/>
</dbReference>
<evidence type="ECO:0000256" key="2">
    <source>
        <dbReference type="ARBA" id="ARBA00022723"/>
    </source>
</evidence>
<dbReference type="HOGENOM" id="CLU_1170616_0_0_1"/>
<dbReference type="PROSITE" id="PS00463">
    <property type="entry name" value="ZN2_CY6_FUNGAL_1"/>
    <property type="match status" value="1"/>
</dbReference>
<dbReference type="Proteomes" id="UP000016933">
    <property type="component" value="Unassembled WGS sequence"/>
</dbReference>
<dbReference type="SMART" id="SM00066">
    <property type="entry name" value="GAL4"/>
    <property type="match status" value="1"/>
</dbReference>
<name>N1Q0A2_DOTSN</name>
<comment type="subcellular location">
    <subcellularLocation>
        <location evidence="1">Nucleus</location>
    </subcellularLocation>
</comment>
<dbReference type="EMBL" id="KB446535">
    <property type="protein sequence ID" value="EME48683.1"/>
    <property type="molecule type" value="Genomic_DNA"/>
</dbReference>
<evidence type="ECO:0000256" key="3">
    <source>
        <dbReference type="ARBA" id="ARBA00023125"/>
    </source>
</evidence>
<dbReference type="InterPro" id="IPR050987">
    <property type="entry name" value="AtrR-like"/>
</dbReference>
<organism evidence="7 8">
    <name type="scientific">Dothistroma septosporum (strain NZE10 / CBS 128990)</name>
    <name type="common">Red band needle blight fungus</name>
    <name type="synonym">Mycosphaerella pini</name>
    <dbReference type="NCBI Taxonomy" id="675120"/>
    <lineage>
        <taxon>Eukaryota</taxon>
        <taxon>Fungi</taxon>
        <taxon>Dikarya</taxon>
        <taxon>Ascomycota</taxon>
        <taxon>Pezizomycotina</taxon>
        <taxon>Dothideomycetes</taxon>
        <taxon>Dothideomycetidae</taxon>
        <taxon>Mycosphaerellales</taxon>
        <taxon>Mycosphaerellaceae</taxon>
        <taxon>Dothistroma</taxon>
    </lineage>
</organism>
<keyword evidence="2" id="KW-0479">Metal-binding</keyword>
<evidence type="ECO:0000256" key="1">
    <source>
        <dbReference type="ARBA" id="ARBA00004123"/>
    </source>
</evidence>
<dbReference type="OrthoDB" id="3621423at2759"/>
<sequence>MGSLPEVPPRRRTARACDNCRRRKTKCDGRLDCNTCEQIGLVCSYGNQKRSTRGPVYVQHLEKKLRRLQKEKSRRPSNLQSPQRTTELGVAQSAMPSYDLLQSLPLAVDTSFHEDMPTGPRYCYNNRLDPPSPDRHTSSPESQLASSYYPCNTSNGVGRDPVTLAAFPAFDNVTGTWIFSQEFPVGIGNDFTYWSEPMASQPALYSNFHTPYAEQSLAFEGYSNNAIACGQNTMQAM</sequence>
<dbReference type="CDD" id="cd00067">
    <property type="entry name" value="GAL4"/>
    <property type="match status" value="1"/>
</dbReference>
<keyword evidence="8" id="KW-1185">Reference proteome</keyword>
<keyword evidence="3" id="KW-0238">DNA-binding</keyword>
<dbReference type="AlphaFoldDB" id="N1Q0A2"/>
<dbReference type="InterPro" id="IPR001138">
    <property type="entry name" value="Zn2Cys6_DnaBD"/>
</dbReference>
<feature type="compositionally biased region" description="Polar residues" evidence="5">
    <location>
        <begin position="76"/>
        <end position="86"/>
    </location>
</feature>
<feature type="domain" description="Zn(2)-C6 fungal-type" evidence="6">
    <location>
        <begin position="16"/>
        <end position="45"/>
    </location>
</feature>
<dbReference type="PANTHER" id="PTHR46910:SF3">
    <property type="entry name" value="HALOTOLERANCE PROTEIN 9-RELATED"/>
    <property type="match status" value="1"/>
</dbReference>
<dbReference type="SUPFAM" id="SSF57701">
    <property type="entry name" value="Zn2/Cys6 DNA-binding domain"/>
    <property type="match status" value="1"/>
</dbReference>
<feature type="region of interest" description="Disordered" evidence="5">
    <location>
        <begin position="121"/>
        <end position="147"/>
    </location>
</feature>
<dbReference type="Gene3D" id="4.10.240.10">
    <property type="entry name" value="Zn(2)-C6 fungal-type DNA-binding domain"/>
    <property type="match status" value="1"/>
</dbReference>
<reference evidence="8" key="1">
    <citation type="journal article" date="2012" name="PLoS Genet.">
        <title>The genomes of the fungal plant pathogens Cladosporium fulvum and Dothistroma septosporum reveal adaptation to different hosts and lifestyles but also signatures of common ancestry.</title>
        <authorList>
            <person name="de Wit P.J.G.M."/>
            <person name="van der Burgt A."/>
            <person name="Oekmen B."/>
            <person name="Stergiopoulos I."/>
            <person name="Abd-Elsalam K.A."/>
            <person name="Aerts A.L."/>
            <person name="Bahkali A.H."/>
            <person name="Beenen H.G."/>
            <person name="Chettri P."/>
            <person name="Cox M.P."/>
            <person name="Datema E."/>
            <person name="de Vries R.P."/>
            <person name="Dhillon B."/>
            <person name="Ganley A.R."/>
            <person name="Griffiths S.A."/>
            <person name="Guo Y."/>
            <person name="Hamelin R.C."/>
            <person name="Henrissat B."/>
            <person name="Kabir M.S."/>
            <person name="Jashni M.K."/>
            <person name="Kema G."/>
            <person name="Klaubauf S."/>
            <person name="Lapidus A."/>
            <person name="Levasseur A."/>
            <person name="Lindquist E."/>
            <person name="Mehrabi R."/>
            <person name="Ohm R.A."/>
            <person name="Owen T.J."/>
            <person name="Salamov A."/>
            <person name="Schwelm A."/>
            <person name="Schijlen E."/>
            <person name="Sun H."/>
            <person name="van den Burg H.A."/>
            <person name="van Ham R.C.H.J."/>
            <person name="Zhang S."/>
            <person name="Goodwin S.B."/>
            <person name="Grigoriev I.V."/>
            <person name="Collemare J."/>
            <person name="Bradshaw R.E."/>
        </authorList>
    </citation>
    <scope>NUCLEOTIDE SEQUENCE [LARGE SCALE GENOMIC DNA]</scope>
    <source>
        <strain evidence="8">NZE10 / CBS 128990</strain>
    </source>
</reference>